<dbReference type="OrthoDB" id="7061558at2"/>
<dbReference type="AlphaFoldDB" id="A0A1Y6E9E9"/>
<feature type="domain" description="Thioesterase" evidence="2">
    <location>
        <begin position="65"/>
        <end position="141"/>
    </location>
</feature>
<dbReference type="CDD" id="cd03443">
    <property type="entry name" value="PaaI_thioesterase"/>
    <property type="match status" value="1"/>
</dbReference>
<keyword evidence="1" id="KW-0378">Hydrolase</keyword>
<dbReference type="InterPro" id="IPR029069">
    <property type="entry name" value="HotDog_dom_sf"/>
</dbReference>
<organism evidence="3 4">
    <name type="scientific">Pseudidiomarina planktonica</name>
    <dbReference type="NCBI Taxonomy" id="1323738"/>
    <lineage>
        <taxon>Bacteria</taxon>
        <taxon>Pseudomonadati</taxon>
        <taxon>Pseudomonadota</taxon>
        <taxon>Gammaproteobacteria</taxon>
        <taxon>Alteromonadales</taxon>
        <taxon>Idiomarinaceae</taxon>
        <taxon>Pseudidiomarina</taxon>
    </lineage>
</organism>
<dbReference type="Pfam" id="PF03061">
    <property type="entry name" value="4HBT"/>
    <property type="match status" value="1"/>
</dbReference>
<evidence type="ECO:0000313" key="4">
    <source>
        <dbReference type="Proteomes" id="UP000194450"/>
    </source>
</evidence>
<dbReference type="EMBL" id="FXWH01000001">
    <property type="protein sequence ID" value="SMQ59227.1"/>
    <property type="molecule type" value="Genomic_DNA"/>
</dbReference>
<keyword evidence="4" id="KW-1185">Reference proteome</keyword>
<evidence type="ECO:0000259" key="2">
    <source>
        <dbReference type="Pfam" id="PF03061"/>
    </source>
</evidence>
<dbReference type="Proteomes" id="UP000194450">
    <property type="component" value="Unassembled WGS sequence"/>
</dbReference>
<protein>
    <submittedName>
        <fullName evidence="3">Uncharacterized domain 1-containing protein</fullName>
    </submittedName>
</protein>
<accession>A0A1Y6E9E9</accession>
<dbReference type="SUPFAM" id="SSF54637">
    <property type="entry name" value="Thioesterase/thiol ester dehydrase-isomerase"/>
    <property type="match status" value="1"/>
</dbReference>
<dbReference type="InterPro" id="IPR003736">
    <property type="entry name" value="PAAI_dom"/>
</dbReference>
<dbReference type="InterPro" id="IPR006683">
    <property type="entry name" value="Thioestr_dom"/>
</dbReference>
<gene>
    <name evidence="3" type="ORF">SAMN06297229_0234</name>
</gene>
<sequence>MSGKTLSVLDYLNKLVAGHLQPGDKTHMLYPTAISQTLKMRIVDVGEGIATIEMDTDPDIHGNQQGTVHGGLLAELADAAIGTAHSTLMSETESFTSIELKMNYFRPVWTNRLKAIARPVQSGRTITHYQCQIVRDDGKVAALASSVVMTLRGEKAAGR</sequence>
<evidence type="ECO:0000313" key="3">
    <source>
        <dbReference type="EMBL" id="SMQ59227.1"/>
    </source>
</evidence>
<dbReference type="PANTHER" id="PTHR42856:SF1">
    <property type="entry name" value="ACYL-COENZYME A THIOESTERASE PAAI"/>
    <property type="match status" value="1"/>
</dbReference>
<dbReference type="RefSeq" id="WP_086433432.1">
    <property type="nucleotide sequence ID" value="NZ_FXWH01000001.1"/>
</dbReference>
<dbReference type="InterPro" id="IPR052723">
    <property type="entry name" value="Acyl-CoA_thioesterase_PaaI"/>
</dbReference>
<dbReference type="NCBIfam" id="TIGR00369">
    <property type="entry name" value="unchar_dom_1"/>
    <property type="match status" value="1"/>
</dbReference>
<name>A0A1Y6E9E9_9GAMM</name>
<dbReference type="PANTHER" id="PTHR42856">
    <property type="entry name" value="ACYL-COENZYME A THIOESTERASE PAAI"/>
    <property type="match status" value="1"/>
</dbReference>
<dbReference type="GO" id="GO:0016289">
    <property type="term" value="F:acyl-CoA hydrolase activity"/>
    <property type="evidence" value="ECO:0007669"/>
    <property type="project" value="UniProtKB-ARBA"/>
</dbReference>
<reference evidence="4" key="1">
    <citation type="submission" date="2017-04" db="EMBL/GenBank/DDBJ databases">
        <authorList>
            <person name="Varghese N."/>
            <person name="Submissions S."/>
        </authorList>
    </citation>
    <scope>NUCLEOTIDE SEQUENCE [LARGE SCALE GENOMIC DNA]</scope>
</reference>
<proteinExistence type="predicted"/>
<evidence type="ECO:0000256" key="1">
    <source>
        <dbReference type="ARBA" id="ARBA00022801"/>
    </source>
</evidence>
<dbReference type="Gene3D" id="3.10.129.10">
    <property type="entry name" value="Hotdog Thioesterase"/>
    <property type="match status" value="1"/>
</dbReference>